<dbReference type="Proteomes" id="UP001202328">
    <property type="component" value="Unassembled WGS sequence"/>
</dbReference>
<evidence type="ECO:0000259" key="3">
    <source>
        <dbReference type="PROSITE" id="PS50089"/>
    </source>
</evidence>
<keyword evidence="2" id="KW-1133">Transmembrane helix</keyword>
<dbReference type="SMART" id="SM00184">
    <property type="entry name" value="RING"/>
    <property type="match status" value="1"/>
</dbReference>
<keyword evidence="2" id="KW-0472">Membrane</keyword>
<evidence type="ECO:0000256" key="2">
    <source>
        <dbReference type="SAM" id="Phobius"/>
    </source>
</evidence>
<dbReference type="PROSITE" id="PS50089">
    <property type="entry name" value="ZF_RING_2"/>
    <property type="match status" value="1"/>
</dbReference>
<keyword evidence="2" id="KW-0812">Transmembrane</keyword>
<dbReference type="InterPro" id="IPR045899">
    <property type="entry name" value="ATL71-like"/>
</dbReference>
<feature type="domain" description="RING-type" evidence="3">
    <location>
        <begin position="108"/>
        <end position="150"/>
    </location>
</feature>
<gene>
    <name evidence="4" type="ORF">MKW98_020924</name>
</gene>
<name>A0AAD4XVH1_9MAGN</name>
<protein>
    <recommendedName>
        <fullName evidence="3">RING-type domain-containing protein</fullName>
    </recommendedName>
</protein>
<dbReference type="PANTHER" id="PTHR46719">
    <property type="entry name" value="TRANSCRIPTION FACTOR C2H2 FAMILY-RELATED"/>
    <property type="match status" value="1"/>
</dbReference>
<evidence type="ECO:0000313" key="4">
    <source>
        <dbReference type="EMBL" id="KAI3949602.1"/>
    </source>
</evidence>
<dbReference type="GO" id="GO:0008270">
    <property type="term" value="F:zinc ion binding"/>
    <property type="evidence" value="ECO:0007669"/>
    <property type="project" value="UniProtKB-KW"/>
</dbReference>
<reference evidence="4" key="1">
    <citation type="submission" date="2022-04" db="EMBL/GenBank/DDBJ databases">
        <title>A functionally conserved STORR gene fusion in Papaver species that diverged 16.8 million years ago.</title>
        <authorList>
            <person name="Catania T."/>
        </authorList>
    </citation>
    <scope>NUCLEOTIDE SEQUENCE</scope>
    <source>
        <strain evidence="4">S-188037</strain>
    </source>
</reference>
<comment type="caution">
    <text evidence="4">The sequence shown here is derived from an EMBL/GenBank/DDBJ whole genome shotgun (WGS) entry which is preliminary data.</text>
</comment>
<dbReference type="InterPro" id="IPR001841">
    <property type="entry name" value="Znf_RING"/>
</dbReference>
<evidence type="ECO:0000256" key="1">
    <source>
        <dbReference type="PROSITE-ProRule" id="PRU00175"/>
    </source>
</evidence>
<keyword evidence="1" id="KW-0479">Metal-binding</keyword>
<feature type="transmembrane region" description="Helical" evidence="2">
    <location>
        <begin position="20"/>
        <end position="43"/>
    </location>
</feature>
<dbReference type="AlphaFoldDB" id="A0AAD4XVH1"/>
<keyword evidence="5" id="KW-1185">Reference proteome</keyword>
<dbReference type="SUPFAM" id="SSF57850">
    <property type="entry name" value="RING/U-box"/>
    <property type="match status" value="1"/>
</dbReference>
<sequence length="168" mass="18363">MNNTSSDGLPYNSVNISGYHYLLGISAGIVILLTSVIIASYFCKIGRVPFNSQGLPQHTSSPTSQIHRIRAVGLDAATIKSYPKLLYSEVKLCGTCTNPIAFTSTGCCSICLADYDNNDTIRLLPYCGHFFHVQCVDPWLIQRPTCPICRLSSPEHVCETGTLEISMV</sequence>
<accession>A0AAD4XVH1</accession>
<dbReference type="Gene3D" id="3.30.40.10">
    <property type="entry name" value="Zinc/RING finger domain, C3HC4 (zinc finger)"/>
    <property type="match status" value="1"/>
</dbReference>
<organism evidence="4 5">
    <name type="scientific">Papaver atlanticum</name>
    <dbReference type="NCBI Taxonomy" id="357466"/>
    <lineage>
        <taxon>Eukaryota</taxon>
        <taxon>Viridiplantae</taxon>
        <taxon>Streptophyta</taxon>
        <taxon>Embryophyta</taxon>
        <taxon>Tracheophyta</taxon>
        <taxon>Spermatophyta</taxon>
        <taxon>Magnoliopsida</taxon>
        <taxon>Ranunculales</taxon>
        <taxon>Papaveraceae</taxon>
        <taxon>Papaveroideae</taxon>
        <taxon>Papaver</taxon>
    </lineage>
</organism>
<evidence type="ECO:0000313" key="5">
    <source>
        <dbReference type="Proteomes" id="UP001202328"/>
    </source>
</evidence>
<keyword evidence="1" id="KW-0862">Zinc</keyword>
<dbReference type="EMBL" id="JAJJMB010003050">
    <property type="protein sequence ID" value="KAI3949602.1"/>
    <property type="molecule type" value="Genomic_DNA"/>
</dbReference>
<keyword evidence="1" id="KW-0863">Zinc-finger</keyword>
<dbReference type="PANTHER" id="PTHR46719:SF7">
    <property type="entry name" value="RING-H2 FINGER PROTEIN ATL71-RELATED"/>
    <property type="match status" value="1"/>
</dbReference>
<dbReference type="InterPro" id="IPR013083">
    <property type="entry name" value="Znf_RING/FYVE/PHD"/>
</dbReference>
<dbReference type="Pfam" id="PF13639">
    <property type="entry name" value="zf-RING_2"/>
    <property type="match status" value="1"/>
</dbReference>
<proteinExistence type="predicted"/>